<feature type="binding site" evidence="9">
    <location>
        <position position="102"/>
    </location>
    <ligand>
        <name>substrate</name>
    </ligand>
</feature>
<feature type="binding site" evidence="7">
    <location>
        <position position="102"/>
    </location>
    <ligand>
        <name>NADPH</name>
        <dbReference type="ChEBI" id="CHEBI:57783"/>
    </ligand>
</feature>
<dbReference type="NCBIfam" id="NF000940">
    <property type="entry name" value="PRK00094.1-2"/>
    <property type="match status" value="1"/>
</dbReference>
<comment type="subcellular location">
    <subcellularLocation>
        <location evidence="7">Cytoplasm</location>
    </subcellularLocation>
</comment>
<dbReference type="GO" id="GO:0005975">
    <property type="term" value="P:carbohydrate metabolic process"/>
    <property type="evidence" value="ECO:0007669"/>
    <property type="project" value="InterPro"/>
</dbReference>
<feature type="binding site" evidence="7">
    <location>
        <position position="249"/>
    </location>
    <ligand>
        <name>sn-glycerol 3-phosphate</name>
        <dbReference type="ChEBI" id="CHEBI:57597"/>
    </ligand>
</feature>
<keyword evidence="6 7" id="KW-1208">Phospholipid metabolism</keyword>
<feature type="binding site" evidence="7">
    <location>
        <position position="31"/>
    </location>
    <ligand>
        <name>NADPH</name>
        <dbReference type="ChEBI" id="CHEBI:57783"/>
    </ligand>
</feature>
<dbReference type="InterPro" id="IPR013328">
    <property type="entry name" value="6PGD_dom2"/>
</dbReference>
<comment type="caution">
    <text evidence="15">The sequence shown here is derived from an EMBL/GenBank/DDBJ whole genome shotgun (WGS) entry which is preliminary data.</text>
</comment>
<dbReference type="SUPFAM" id="SSF51735">
    <property type="entry name" value="NAD(P)-binding Rossmann-fold domains"/>
    <property type="match status" value="1"/>
</dbReference>
<dbReference type="PIRSF" id="PIRSF000114">
    <property type="entry name" value="Glycerol-3-P_dh"/>
    <property type="match status" value="1"/>
</dbReference>
<reference evidence="15 16" key="1">
    <citation type="submission" date="2013-03" db="EMBL/GenBank/DDBJ databases">
        <authorList>
            <person name="Fiebig A."/>
            <person name="Goeker M."/>
            <person name="Klenk H.-P.P."/>
        </authorList>
    </citation>
    <scope>NUCLEOTIDE SEQUENCE [LARGE SCALE GENOMIC DNA]</scope>
    <source>
        <strain evidence="15 16">DSM 17492</strain>
    </source>
</reference>
<feature type="binding site" evidence="7">
    <location>
        <position position="249"/>
    </location>
    <ligand>
        <name>NADPH</name>
        <dbReference type="ChEBI" id="CHEBI:57783"/>
    </ligand>
</feature>
<dbReference type="OrthoDB" id="9812273at2"/>
<feature type="binding site" evidence="7">
    <location>
        <position position="130"/>
    </location>
    <ligand>
        <name>sn-glycerol 3-phosphate</name>
        <dbReference type="ChEBI" id="CHEBI:57597"/>
    </ligand>
</feature>
<dbReference type="GO" id="GO:0008654">
    <property type="term" value="P:phospholipid biosynthetic process"/>
    <property type="evidence" value="ECO:0007669"/>
    <property type="project" value="UniProtKB-KW"/>
</dbReference>
<keyword evidence="16" id="KW-1185">Reference proteome</keyword>
<feature type="binding site" evidence="10">
    <location>
        <begin position="7"/>
        <end position="12"/>
    </location>
    <ligand>
        <name>NAD(+)</name>
        <dbReference type="ChEBI" id="CHEBI:57540"/>
    </ligand>
</feature>
<evidence type="ECO:0000256" key="5">
    <source>
        <dbReference type="ARBA" id="ARBA00023209"/>
    </source>
</evidence>
<gene>
    <name evidence="7" type="primary">gpsA</name>
    <name evidence="15" type="ORF">Lokhon_00721</name>
</gene>
<dbReference type="Gene3D" id="1.10.1040.10">
    <property type="entry name" value="N-(1-d-carboxylethyl)-l-norvaline Dehydrogenase, domain 2"/>
    <property type="match status" value="1"/>
</dbReference>
<feature type="binding site" evidence="7">
    <location>
        <position position="270"/>
    </location>
    <ligand>
        <name>NADPH</name>
        <dbReference type="ChEBI" id="CHEBI:57783"/>
    </ligand>
</feature>
<dbReference type="eggNOG" id="COG0240">
    <property type="taxonomic scope" value="Bacteria"/>
</dbReference>
<dbReference type="GO" id="GO:0006650">
    <property type="term" value="P:glycerophospholipid metabolic process"/>
    <property type="evidence" value="ECO:0007669"/>
    <property type="project" value="UniProtKB-UniRule"/>
</dbReference>
<dbReference type="InterPro" id="IPR006168">
    <property type="entry name" value="G3P_DH_NAD-dep"/>
</dbReference>
<accession>A0A017HHC5</accession>
<keyword evidence="7" id="KW-0963">Cytoplasm</keyword>
<proteinExistence type="inferred from homology"/>
<dbReference type="PROSITE" id="PS00957">
    <property type="entry name" value="NAD_G3PDH"/>
    <property type="match status" value="1"/>
</dbReference>
<dbReference type="AlphaFoldDB" id="A0A017HHC5"/>
<dbReference type="GO" id="GO:0141153">
    <property type="term" value="F:glycerol-3-phosphate dehydrogenase (NADP+) activity"/>
    <property type="evidence" value="ECO:0007669"/>
    <property type="project" value="RHEA"/>
</dbReference>
<sequence length="322" mass="32752">MRIGIAGSGAFGTALAVTLAQAGQQVTLWARDAAAVETMRSERRVARLPDIDLPEGIDPVSELSALFACDTILLALPAQATRVFVTDHAGALAGKVLVACAKGIDLHSLTGQTAIIAEAVPSATPALLTGPSFAADIARGLPTALTLACTDTGCGAALQKALSTPTLRLYRSADVIGAELGGALKNVIAIACGACIGAGFGDSARAALMTRGFAEMQRLAAALGAAPETLMGLSGFGDLVLTCSSELSRNYRYGLALGRGEAFDSHTTVEGAATARAVTDLAAARGLDLPISAVTARMVAGDLTPLQALDALINRPLKEERE</sequence>
<evidence type="ECO:0000259" key="14">
    <source>
        <dbReference type="Pfam" id="PF07479"/>
    </source>
</evidence>
<dbReference type="SUPFAM" id="SSF48179">
    <property type="entry name" value="6-phosphogluconate dehydrogenase C-terminal domain-like"/>
    <property type="match status" value="1"/>
</dbReference>
<dbReference type="PANTHER" id="PTHR11728:SF1">
    <property type="entry name" value="GLYCEROL-3-PHOSPHATE DEHYDROGENASE [NAD(+)] 2, CHLOROPLASTIC"/>
    <property type="match status" value="1"/>
</dbReference>
<evidence type="ECO:0000313" key="16">
    <source>
        <dbReference type="Proteomes" id="UP000025047"/>
    </source>
</evidence>
<keyword evidence="3 7" id="KW-0560">Oxidoreductase</keyword>
<dbReference type="GO" id="GO:0051287">
    <property type="term" value="F:NAD binding"/>
    <property type="evidence" value="ECO:0007669"/>
    <property type="project" value="InterPro"/>
</dbReference>
<organism evidence="15 16">
    <name type="scientific">Limimaricola hongkongensis DSM 17492</name>
    <dbReference type="NCBI Taxonomy" id="1122180"/>
    <lineage>
        <taxon>Bacteria</taxon>
        <taxon>Pseudomonadati</taxon>
        <taxon>Pseudomonadota</taxon>
        <taxon>Alphaproteobacteria</taxon>
        <taxon>Rhodobacterales</taxon>
        <taxon>Paracoccaceae</taxon>
        <taxon>Limimaricola</taxon>
    </lineage>
</organism>
<keyword evidence="5 7" id="KW-0594">Phospholipid biosynthesis</keyword>
<evidence type="ECO:0000256" key="12">
    <source>
        <dbReference type="RuleBase" id="RU000439"/>
    </source>
</evidence>
<feature type="domain" description="Glycerol-3-phosphate dehydrogenase NAD-dependent C-terminal" evidence="14">
    <location>
        <begin position="174"/>
        <end position="309"/>
    </location>
</feature>
<dbReference type="NCBIfam" id="NF000942">
    <property type="entry name" value="PRK00094.1-4"/>
    <property type="match status" value="1"/>
</dbReference>
<keyword evidence="7 10" id="KW-0520">NAD</keyword>
<dbReference type="GO" id="GO:0005829">
    <property type="term" value="C:cytosol"/>
    <property type="evidence" value="ECO:0007669"/>
    <property type="project" value="TreeGrafter"/>
</dbReference>
<feature type="binding site" evidence="7">
    <location>
        <position position="134"/>
    </location>
    <ligand>
        <name>NADPH</name>
        <dbReference type="ChEBI" id="CHEBI:57783"/>
    </ligand>
</feature>
<comment type="catalytic activity">
    <reaction evidence="7">
        <text>sn-glycerol 3-phosphate + NAD(+) = dihydroxyacetone phosphate + NADH + H(+)</text>
        <dbReference type="Rhea" id="RHEA:11092"/>
        <dbReference type="ChEBI" id="CHEBI:15378"/>
        <dbReference type="ChEBI" id="CHEBI:57540"/>
        <dbReference type="ChEBI" id="CHEBI:57597"/>
        <dbReference type="ChEBI" id="CHEBI:57642"/>
        <dbReference type="ChEBI" id="CHEBI:57945"/>
        <dbReference type="EC" id="1.1.1.94"/>
    </reaction>
</comment>
<dbReference type="Pfam" id="PF01210">
    <property type="entry name" value="NAD_Gly3P_dh_N"/>
    <property type="match status" value="1"/>
</dbReference>
<feature type="binding site" evidence="7">
    <location>
        <position position="248"/>
    </location>
    <ligand>
        <name>sn-glycerol 3-phosphate</name>
        <dbReference type="ChEBI" id="CHEBI:57597"/>
    </ligand>
</feature>
<comment type="caution">
    <text evidence="7">Lacks conserved residue(s) required for the propagation of feature annotation.</text>
</comment>
<dbReference type="PATRIC" id="fig|1122180.6.peg.719"/>
<dbReference type="Proteomes" id="UP000025047">
    <property type="component" value="Unassembled WGS sequence"/>
</dbReference>
<dbReference type="InterPro" id="IPR036291">
    <property type="entry name" value="NAD(P)-bd_dom_sf"/>
</dbReference>
<dbReference type="EC" id="1.1.1.94" evidence="7"/>
<evidence type="ECO:0000256" key="4">
    <source>
        <dbReference type="ARBA" id="ARBA00023098"/>
    </source>
</evidence>
<feature type="binding site" evidence="10">
    <location>
        <position position="134"/>
    </location>
    <ligand>
        <name>NAD(+)</name>
        <dbReference type="ChEBI" id="CHEBI:57540"/>
    </ligand>
</feature>
<dbReference type="PRINTS" id="PR00077">
    <property type="entry name" value="GPDHDRGNASE"/>
</dbReference>
<comment type="similarity">
    <text evidence="1 7 11">Belongs to the NAD-dependent glycerol-3-phosphate dehydrogenase family.</text>
</comment>
<evidence type="ECO:0000259" key="13">
    <source>
        <dbReference type="Pfam" id="PF01210"/>
    </source>
</evidence>
<keyword evidence="2 7" id="KW-0444">Lipid biosynthesis</keyword>
<evidence type="ECO:0000256" key="3">
    <source>
        <dbReference type="ARBA" id="ARBA00023002"/>
    </source>
</evidence>
<dbReference type="Gene3D" id="3.40.50.720">
    <property type="entry name" value="NAD(P)-binding Rossmann-like Domain"/>
    <property type="match status" value="1"/>
</dbReference>
<name>A0A017HHC5_9RHOB</name>
<dbReference type="InterPro" id="IPR006109">
    <property type="entry name" value="G3P_DH_NAD-dep_C"/>
</dbReference>
<feature type="binding site" evidence="7">
    <location>
        <position position="11"/>
    </location>
    <ligand>
        <name>NADPH</name>
        <dbReference type="ChEBI" id="CHEBI:57783"/>
    </ligand>
</feature>
<dbReference type="GO" id="GO:0046168">
    <property type="term" value="P:glycerol-3-phosphate catabolic process"/>
    <property type="evidence" value="ECO:0007669"/>
    <property type="project" value="InterPro"/>
</dbReference>
<feature type="binding site" evidence="7">
    <location>
        <position position="238"/>
    </location>
    <ligand>
        <name>sn-glycerol 3-phosphate</name>
        <dbReference type="ChEBI" id="CHEBI:57597"/>
    </ligand>
</feature>
<feature type="domain" description="Glycerol-3-phosphate dehydrogenase NAD-dependent N-terminal" evidence="13">
    <location>
        <begin position="3"/>
        <end position="152"/>
    </location>
</feature>
<feature type="binding site" evidence="7">
    <location>
        <position position="250"/>
    </location>
    <ligand>
        <name>sn-glycerol 3-phosphate</name>
        <dbReference type="ChEBI" id="CHEBI:57597"/>
    </ligand>
</feature>
<feature type="binding site" evidence="7">
    <location>
        <position position="132"/>
    </location>
    <ligand>
        <name>sn-glycerol 3-phosphate</name>
        <dbReference type="ChEBI" id="CHEBI:57597"/>
    </ligand>
</feature>
<comment type="catalytic activity">
    <reaction evidence="7 12">
        <text>sn-glycerol 3-phosphate + NADP(+) = dihydroxyacetone phosphate + NADPH + H(+)</text>
        <dbReference type="Rhea" id="RHEA:11096"/>
        <dbReference type="ChEBI" id="CHEBI:15378"/>
        <dbReference type="ChEBI" id="CHEBI:57597"/>
        <dbReference type="ChEBI" id="CHEBI:57642"/>
        <dbReference type="ChEBI" id="CHEBI:57783"/>
        <dbReference type="ChEBI" id="CHEBI:58349"/>
        <dbReference type="EC" id="1.1.1.94"/>
    </reaction>
</comment>
<evidence type="ECO:0000313" key="15">
    <source>
        <dbReference type="EMBL" id="EYD73194.1"/>
    </source>
</evidence>
<evidence type="ECO:0000256" key="8">
    <source>
        <dbReference type="PIRSR" id="PIRSR000114-1"/>
    </source>
</evidence>
<dbReference type="InterPro" id="IPR008927">
    <property type="entry name" value="6-PGluconate_DH-like_C_sf"/>
</dbReference>
<feature type="binding site" evidence="9">
    <location>
        <begin position="249"/>
        <end position="250"/>
    </location>
    <ligand>
        <name>substrate</name>
    </ligand>
</feature>
<dbReference type="UniPathway" id="UPA00940"/>
<evidence type="ECO:0000256" key="6">
    <source>
        <dbReference type="ARBA" id="ARBA00023264"/>
    </source>
</evidence>
<feature type="binding site" evidence="7">
    <location>
        <position position="185"/>
    </location>
    <ligand>
        <name>sn-glycerol 3-phosphate</name>
        <dbReference type="ChEBI" id="CHEBI:57597"/>
    </ligand>
</feature>
<evidence type="ECO:0000256" key="2">
    <source>
        <dbReference type="ARBA" id="ARBA00022516"/>
    </source>
</evidence>
<dbReference type="RefSeq" id="WP_017927778.1">
    <property type="nucleotide sequence ID" value="NZ_KB822996.1"/>
</dbReference>
<protein>
    <recommendedName>
        <fullName evidence="7">Glycerol-3-phosphate dehydrogenase [NAD(P)+]</fullName>
        <ecNumber evidence="7">1.1.1.94</ecNumber>
    </recommendedName>
    <alternativeName>
        <fullName evidence="7">NAD(P)(+)-dependent glycerol-3-phosphate dehydrogenase</fullName>
    </alternativeName>
    <alternativeName>
        <fullName evidence="7">NAD(P)H-dependent dihydroxyacetone-phosphate reductase</fullName>
    </alternativeName>
</protein>
<dbReference type="GO" id="GO:0141152">
    <property type="term" value="F:glycerol-3-phosphate dehydrogenase (NAD+) activity"/>
    <property type="evidence" value="ECO:0007669"/>
    <property type="project" value="RHEA"/>
</dbReference>
<dbReference type="EMBL" id="APGJ01000003">
    <property type="protein sequence ID" value="EYD73194.1"/>
    <property type="molecule type" value="Genomic_DNA"/>
</dbReference>
<dbReference type="PANTHER" id="PTHR11728">
    <property type="entry name" value="GLYCEROL-3-PHOSPHATE DEHYDROGENASE"/>
    <property type="match status" value="1"/>
</dbReference>
<evidence type="ECO:0000256" key="7">
    <source>
        <dbReference type="HAMAP-Rule" id="MF_00394"/>
    </source>
</evidence>
<feature type="binding site" evidence="7">
    <location>
        <position position="102"/>
    </location>
    <ligand>
        <name>sn-glycerol 3-phosphate</name>
        <dbReference type="ChEBI" id="CHEBI:57597"/>
    </ligand>
</feature>
<comment type="pathway">
    <text evidence="7">Membrane lipid metabolism; glycerophospholipid metabolism.</text>
</comment>
<dbReference type="GO" id="GO:0046167">
    <property type="term" value="P:glycerol-3-phosphate biosynthetic process"/>
    <property type="evidence" value="ECO:0007669"/>
    <property type="project" value="UniProtKB-UniRule"/>
</dbReference>
<dbReference type="HAMAP" id="MF_00394">
    <property type="entry name" value="NAD_Glyc3P_dehydrog"/>
    <property type="match status" value="1"/>
</dbReference>
<feature type="active site" description="Proton acceptor" evidence="7 8">
    <location>
        <position position="185"/>
    </location>
</feature>
<keyword evidence="4 7" id="KW-0443">Lipid metabolism</keyword>
<keyword evidence="7" id="KW-0547">Nucleotide-binding</keyword>
<evidence type="ECO:0000256" key="1">
    <source>
        <dbReference type="ARBA" id="ARBA00011009"/>
    </source>
</evidence>
<keyword evidence="7" id="KW-0521">NADP</keyword>
<evidence type="ECO:0000256" key="9">
    <source>
        <dbReference type="PIRSR" id="PIRSR000114-2"/>
    </source>
</evidence>
<evidence type="ECO:0000256" key="10">
    <source>
        <dbReference type="PIRSR" id="PIRSR000114-3"/>
    </source>
</evidence>
<dbReference type="InterPro" id="IPR011128">
    <property type="entry name" value="G3P_DH_NAD-dep_N"/>
</dbReference>
<dbReference type="HOGENOM" id="CLU_033449_0_2_5"/>
<feature type="binding site" evidence="10">
    <location>
        <position position="249"/>
    </location>
    <ligand>
        <name>NAD(+)</name>
        <dbReference type="ChEBI" id="CHEBI:57540"/>
    </ligand>
</feature>
<evidence type="ECO:0000256" key="11">
    <source>
        <dbReference type="RuleBase" id="RU000437"/>
    </source>
</evidence>
<dbReference type="STRING" id="1122180.Lokhon_00721"/>
<comment type="function">
    <text evidence="7">Catalyzes the reduction of the glycolytic intermediate dihydroxyacetone phosphate (DHAP) to sn-glycerol 3-phosphate (G3P), the key precursor for phospholipid synthesis.</text>
</comment>
<dbReference type="Pfam" id="PF07479">
    <property type="entry name" value="NAD_Gly3P_dh_C"/>
    <property type="match status" value="1"/>
</dbReference>